<evidence type="ECO:0000256" key="3">
    <source>
        <dbReference type="ARBA" id="ARBA00022777"/>
    </source>
</evidence>
<gene>
    <name evidence="5" type="primary">kdgK_2</name>
    <name evidence="5" type="ORF">A6302_03185</name>
</gene>
<dbReference type="Pfam" id="PF00294">
    <property type="entry name" value="PfkB"/>
    <property type="match status" value="1"/>
</dbReference>
<evidence type="ECO:0000313" key="6">
    <source>
        <dbReference type="Proteomes" id="UP000094622"/>
    </source>
</evidence>
<comment type="caution">
    <text evidence="5">The sequence shown here is derived from an EMBL/GenBank/DDBJ whole genome shotgun (WGS) entry which is preliminary data.</text>
</comment>
<dbReference type="InterPro" id="IPR052700">
    <property type="entry name" value="Carb_kinase_PfkB-like"/>
</dbReference>
<dbReference type="CDD" id="cd01168">
    <property type="entry name" value="adenosine_kinase"/>
    <property type="match status" value="1"/>
</dbReference>
<dbReference type="EC" id="2.7.1.45" evidence="5"/>
<feature type="domain" description="Carbohydrate kinase PfkB" evidence="4">
    <location>
        <begin position="100"/>
        <end position="359"/>
    </location>
</feature>
<comment type="similarity">
    <text evidence="1">Belongs to the carbohydrate kinase PfkB family.</text>
</comment>
<evidence type="ECO:0000259" key="4">
    <source>
        <dbReference type="Pfam" id="PF00294"/>
    </source>
</evidence>
<keyword evidence="2 5" id="KW-0808">Transferase</keyword>
<dbReference type="SUPFAM" id="SSF53613">
    <property type="entry name" value="Ribokinase-like"/>
    <property type="match status" value="1"/>
</dbReference>
<dbReference type="Gene3D" id="3.40.1190.20">
    <property type="match status" value="1"/>
</dbReference>
<reference evidence="5 6" key="1">
    <citation type="submission" date="2016-07" db="EMBL/GenBank/DDBJ databases">
        <title>Draft Genome Sequence of Methylobrevis pamukkalensis PK2.</title>
        <authorList>
            <person name="Vasilenko O.V."/>
            <person name="Doronina N.V."/>
            <person name="Shmareva M.N."/>
            <person name="Tarlachkov S.V."/>
            <person name="Mustakhimov I."/>
            <person name="Trotsenko Y.A."/>
        </authorList>
    </citation>
    <scope>NUCLEOTIDE SEQUENCE [LARGE SCALE GENOMIC DNA]</scope>
    <source>
        <strain evidence="5 6">PK2</strain>
    </source>
</reference>
<dbReference type="Proteomes" id="UP000094622">
    <property type="component" value="Unassembled WGS sequence"/>
</dbReference>
<name>A0A1E3GZL2_9HYPH</name>
<dbReference type="PATRIC" id="fig|1439726.3.peg.3345"/>
<sequence>MPHGSRLGPHPAGIGACTRRLIGYETRDPAGAPGRIHESDFMSDLRFDVLTIGNAIVDILARIEDDLLAREGVAKGMMRLVDGAQSAALYDRIGPAIEASGGSAANTAAGVASLGLRAAYFGKVADDALGRIYRHDIRAQGVHYETAALVGGAPTATSIILISPDGERTMNTHLGACHALSPDDIDEDVVAGSAVTYVEGYLWDPPLAKDACRKAFALAHASGRKTAITLSDSFCVDRYRGEFLDLMRSGTVDIVFANDSELKALYETSDRASAIEALRADCAIGIVTLGAEGAVALRGTETAPAPAFPIDRIEDLTGAGDQFAAGFLAGLARDLPLAEAVRLGCLCGTEVIGHVGPRPATSLKDLAAQTGFRL</sequence>
<dbReference type="PANTHER" id="PTHR43320:SF3">
    <property type="entry name" value="CARBOHYDRATE KINASE PFKB DOMAIN-CONTAINING PROTEIN"/>
    <property type="match status" value="1"/>
</dbReference>
<evidence type="ECO:0000313" key="5">
    <source>
        <dbReference type="EMBL" id="ODN69503.1"/>
    </source>
</evidence>
<proteinExistence type="inferred from homology"/>
<dbReference type="AlphaFoldDB" id="A0A1E3GZL2"/>
<dbReference type="PANTHER" id="PTHR43320">
    <property type="entry name" value="SUGAR KINASE"/>
    <property type="match status" value="1"/>
</dbReference>
<evidence type="ECO:0000256" key="1">
    <source>
        <dbReference type="ARBA" id="ARBA00010688"/>
    </source>
</evidence>
<organism evidence="5 6">
    <name type="scientific">Methylobrevis pamukkalensis</name>
    <dbReference type="NCBI Taxonomy" id="1439726"/>
    <lineage>
        <taxon>Bacteria</taxon>
        <taxon>Pseudomonadati</taxon>
        <taxon>Pseudomonadota</taxon>
        <taxon>Alphaproteobacteria</taxon>
        <taxon>Hyphomicrobiales</taxon>
        <taxon>Pleomorphomonadaceae</taxon>
        <taxon>Methylobrevis</taxon>
    </lineage>
</organism>
<dbReference type="GO" id="GO:0008673">
    <property type="term" value="F:2-dehydro-3-deoxygluconokinase activity"/>
    <property type="evidence" value="ECO:0007669"/>
    <property type="project" value="UniProtKB-EC"/>
</dbReference>
<protein>
    <submittedName>
        <fullName evidence="5">2-dehydro-3-deoxygluconokinase</fullName>
        <ecNumber evidence="5">2.7.1.45</ecNumber>
    </submittedName>
</protein>
<dbReference type="EMBL" id="MCRJ01000087">
    <property type="protein sequence ID" value="ODN69503.1"/>
    <property type="molecule type" value="Genomic_DNA"/>
</dbReference>
<accession>A0A1E3GZL2</accession>
<dbReference type="InterPro" id="IPR029056">
    <property type="entry name" value="Ribokinase-like"/>
</dbReference>
<dbReference type="InterPro" id="IPR011611">
    <property type="entry name" value="PfkB_dom"/>
</dbReference>
<keyword evidence="3 5" id="KW-0418">Kinase</keyword>
<dbReference type="PROSITE" id="PS51257">
    <property type="entry name" value="PROKAR_LIPOPROTEIN"/>
    <property type="match status" value="1"/>
</dbReference>
<evidence type="ECO:0000256" key="2">
    <source>
        <dbReference type="ARBA" id="ARBA00022679"/>
    </source>
</evidence>
<keyword evidence="6" id="KW-1185">Reference proteome</keyword>